<gene>
    <name evidence="9" type="ORF">H7U32_02965</name>
</gene>
<comment type="subcellular location">
    <subcellularLocation>
        <location evidence="1">Membrane</location>
        <topology evidence="1">Multi-pass membrane protein</topology>
    </subcellularLocation>
</comment>
<evidence type="ECO:0000256" key="7">
    <source>
        <dbReference type="SAM" id="MobiDB-lite"/>
    </source>
</evidence>
<feature type="compositionally biased region" description="Basic and acidic residues" evidence="7">
    <location>
        <begin position="318"/>
        <end position="338"/>
    </location>
</feature>
<dbReference type="InterPro" id="IPR022357">
    <property type="entry name" value="MIP_CS"/>
</dbReference>
<comment type="similarity">
    <text evidence="6">Belongs to the MIP/aquaporin (TC 1.A.8) family.</text>
</comment>
<dbReference type="InterPro" id="IPR000425">
    <property type="entry name" value="MIP"/>
</dbReference>
<evidence type="ECO:0000256" key="1">
    <source>
        <dbReference type="ARBA" id="ARBA00004141"/>
    </source>
</evidence>
<feature type="region of interest" description="Disordered" evidence="7">
    <location>
        <begin position="1"/>
        <end position="25"/>
    </location>
</feature>
<dbReference type="PRINTS" id="PR00783">
    <property type="entry name" value="MINTRINSICP"/>
</dbReference>
<dbReference type="GO" id="GO:0005886">
    <property type="term" value="C:plasma membrane"/>
    <property type="evidence" value="ECO:0007669"/>
    <property type="project" value="TreeGrafter"/>
</dbReference>
<dbReference type="RefSeq" id="WP_204467930.1">
    <property type="nucleotide sequence ID" value="NZ_JACLYU010000003.1"/>
</dbReference>
<accession>A0A939B9A4</accession>
<feature type="transmembrane region" description="Helical" evidence="8">
    <location>
        <begin position="72"/>
        <end position="93"/>
    </location>
</feature>
<feature type="transmembrane region" description="Helical" evidence="8">
    <location>
        <begin position="47"/>
        <end position="66"/>
    </location>
</feature>
<feature type="compositionally biased region" description="Polar residues" evidence="7">
    <location>
        <begin position="1"/>
        <end position="13"/>
    </location>
</feature>
<dbReference type="GO" id="GO:0015250">
    <property type="term" value="F:water channel activity"/>
    <property type="evidence" value="ECO:0007669"/>
    <property type="project" value="TreeGrafter"/>
</dbReference>
<organism evidence="9 10">
    <name type="scientific">Bifidobacterium pullorum subsp. saeculare</name>
    <dbReference type="NCBI Taxonomy" id="78257"/>
    <lineage>
        <taxon>Bacteria</taxon>
        <taxon>Bacillati</taxon>
        <taxon>Actinomycetota</taxon>
        <taxon>Actinomycetes</taxon>
        <taxon>Bifidobacteriales</taxon>
        <taxon>Bifidobacteriaceae</taxon>
        <taxon>Bifidobacterium</taxon>
    </lineage>
</organism>
<feature type="region of interest" description="Disordered" evidence="7">
    <location>
        <begin position="284"/>
        <end position="338"/>
    </location>
</feature>
<feature type="compositionally biased region" description="Low complexity" evidence="7">
    <location>
        <begin position="15"/>
        <end position="25"/>
    </location>
</feature>
<feature type="transmembrane region" description="Helical" evidence="8">
    <location>
        <begin position="252"/>
        <end position="272"/>
    </location>
</feature>
<feature type="transmembrane region" description="Helical" evidence="8">
    <location>
        <begin position="114"/>
        <end position="139"/>
    </location>
</feature>
<dbReference type="PANTHER" id="PTHR19139:SF284">
    <property type="entry name" value="AQUAPORIN"/>
    <property type="match status" value="1"/>
</dbReference>
<evidence type="ECO:0000256" key="6">
    <source>
        <dbReference type="RuleBase" id="RU000477"/>
    </source>
</evidence>
<dbReference type="PANTHER" id="PTHR19139">
    <property type="entry name" value="AQUAPORIN TRANSPORTER"/>
    <property type="match status" value="1"/>
</dbReference>
<keyword evidence="3 6" id="KW-0812">Transmembrane</keyword>
<evidence type="ECO:0000256" key="8">
    <source>
        <dbReference type="SAM" id="Phobius"/>
    </source>
</evidence>
<proteinExistence type="inferred from homology"/>
<dbReference type="Pfam" id="PF00230">
    <property type="entry name" value="MIP"/>
    <property type="match status" value="1"/>
</dbReference>
<keyword evidence="5 8" id="KW-0472">Membrane</keyword>
<reference evidence="9" key="1">
    <citation type="submission" date="2020-08" db="EMBL/GenBank/DDBJ databases">
        <authorList>
            <person name="Cejkova D."/>
            <person name="Kubasova T."/>
            <person name="Jahodarova E."/>
            <person name="Rychlik I."/>
        </authorList>
    </citation>
    <scope>NUCLEOTIDE SEQUENCE</scope>
    <source>
        <strain evidence="9">An836</strain>
    </source>
</reference>
<evidence type="ECO:0000256" key="3">
    <source>
        <dbReference type="ARBA" id="ARBA00022692"/>
    </source>
</evidence>
<dbReference type="Proteomes" id="UP000718821">
    <property type="component" value="Unassembled WGS sequence"/>
</dbReference>
<comment type="caution">
    <text evidence="9">The sequence shown here is derived from an EMBL/GenBank/DDBJ whole genome shotgun (WGS) entry which is preliminary data.</text>
</comment>
<evidence type="ECO:0000256" key="4">
    <source>
        <dbReference type="ARBA" id="ARBA00022989"/>
    </source>
</evidence>
<dbReference type="EMBL" id="JACLYU010000003">
    <property type="protein sequence ID" value="MBM6699304.1"/>
    <property type="molecule type" value="Genomic_DNA"/>
</dbReference>
<dbReference type="SUPFAM" id="SSF81338">
    <property type="entry name" value="Aquaporin-like"/>
    <property type="match status" value="1"/>
</dbReference>
<evidence type="ECO:0000256" key="2">
    <source>
        <dbReference type="ARBA" id="ARBA00022448"/>
    </source>
</evidence>
<keyword evidence="4 8" id="KW-1133">Transmembrane helix</keyword>
<evidence type="ECO:0000256" key="5">
    <source>
        <dbReference type="ARBA" id="ARBA00023136"/>
    </source>
</evidence>
<dbReference type="InterPro" id="IPR034294">
    <property type="entry name" value="Aquaporin_transptr"/>
</dbReference>
<evidence type="ECO:0000313" key="10">
    <source>
        <dbReference type="Proteomes" id="UP000718821"/>
    </source>
</evidence>
<sequence>MTAVESTPSSQAFEPTADAAPVTSPAVTPAPATASGVKLPVRVAAELVGSFLVCFAVYAIGTYGTVIQGVNLAFVALGTGLAYAAAALMLGKVSGGQVNPAVTVAEMLLGRTKVLDGILCIVAQVVGALGAAALIVWMLPSSEQVPASQWLTPAVNGYGKGSVSYSVISAAGLDFGIAMAIIVEVVAGIVVIGAAVATEGTARVAATGVAYGVAAAIAFPVTGAALNPARATGIAVFAQGKELAQAPLQQLWVFWLAPVLAAALVALAVIVAQMVDEPTPAKAVTDAVADQDGAEGEPEATDGEVAEPADASVQETAAEVREEQSDAQTDADHGVERH</sequence>
<dbReference type="PROSITE" id="PS00221">
    <property type="entry name" value="MIP"/>
    <property type="match status" value="1"/>
</dbReference>
<evidence type="ECO:0000313" key="9">
    <source>
        <dbReference type="EMBL" id="MBM6699304.1"/>
    </source>
</evidence>
<dbReference type="Gene3D" id="1.20.1080.10">
    <property type="entry name" value="Glycerol uptake facilitator protein"/>
    <property type="match status" value="1"/>
</dbReference>
<dbReference type="AlphaFoldDB" id="A0A939B9A4"/>
<keyword evidence="10" id="KW-1185">Reference proteome</keyword>
<feature type="transmembrane region" description="Helical" evidence="8">
    <location>
        <begin position="175"/>
        <end position="197"/>
    </location>
</feature>
<feature type="compositionally biased region" description="Acidic residues" evidence="7">
    <location>
        <begin position="292"/>
        <end position="307"/>
    </location>
</feature>
<dbReference type="InterPro" id="IPR023271">
    <property type="entry name" value="Aquaporin-like"/>
</dbReference>
<protein>
    <submittedName>
        <fullName evidence="9">Aquaporin</fullName>
    </submittedName>
</protein>
<name>A0A939B9A4_9BIFI</name>
<keyword evidence="2 6" id="KW-0813">Transport</keyword>
<feature type="transmembrane region" description="Helical" evidence="8">
    <location>
        <begin position="204"/>
        <end position="226"/>
    </location>
</feature>
<reference evidence="9" key="2">
    <citation type="journal article" date="2021" name="Sci. Rep.">
        <title>The distribution of antibiotic resistance genes in chicken gut microbiota commensals.</title>
        <authorList>
            <person name="Juricova H."/>
            <person name="Matiasovicova J."/>
            <person name="Kubasova T."/>
            <person name="Cejkova D."/>
            <person name="Rychlik I."/>
        </authorList>
    </citation>
    <scope>NUCLEOTIDE SEQUENCE</scope>
    <source>
        <strain evidence="9">An836</strain>
    </source>
</reference>